<dbReference type="GO" id="GO:0005524">
    <property type="term" value="F:ATP binding"/>
    <property type="evidence" value="ECO:0007669"/>
    <property type="project" value="InterPro"/>
</dbReference>
<dbReference type="InterPro" id="IPR003439">
    <property type="entry name" value="ABC_transporter-like_ATP-bd"/>
</dbReference>
<dbReference type="Proteomes" id="UP000694544">
    <property type="component" value="Unplaced"/>
</dbReference>
<dbReference type="GO" id="GO:0090374">
    <property type="term" value="P:oligopeptide export from mitochondrion"/>
    <property type="evidence" value="ECO:0007669"/>
    <property type="project" value="TreeGrafter"/>
</dbReference>
<keyword evidence="3" id="KW-1185">Reference proteome</keyword>
<dbReference type="InterPro" id="IPR027417">
    <property type="entry name" value="P-loop_NTPase"/>
</dbReference>
<reference evidence="2" key="1">
    <citation type="submission" date="2025-08" db="UniProtKB">
        <authorList>
            <consortium name="Ensembl"/>
        </authorList>
    </citation>
    <scope>IDENTIFICATION</scope>
</reference>
<protein>
    <submittedName>
        <fullName evidence="2">ATP binding cassette subfamily B member 5</fullName>
    </submittedName>
</protein>
<gene>
    <name evidence="2" type="primary">ABCB5</name>
</gene>
<dbReference type="AlphaFoldDB" id="A0A8C6G3Z0"/>
<dbReference type="GeneTree" id="ENSGT00940000161340"/>
<feature type="domain" description="ABC transporter" evidence="1">
    <location>
        <begin position="2"/>
        <end position="108"/>
    </location>
</feature>
<reference evidence="2" key="2">
    <citation type="submission" date="2025-09" db="UniProtKB">
        <authorList>
            <consortium name="Ensembl"/>
        </authorList>
    </citation>
    <scope>IDENTIFICATION</scope>
</reference>
<dbReference type="GO" id="GO:0005743">
    <property type="term" value="C:mitochondrial inner membrane"/>
    <property type="evidence" value="ECO:0007669"/>
    <property type="project" value="TreeGrafter"/>
</dbReference>
<proteinExistence type="predicted"/>
<evidence type="ECO:0000313" key="2">
    <source>
        <dbReference type="Ensembl" id="ENSMMSP00000033183.1"/>
    </source>
</evidence>
<dbReference type="GO" id="GO:0015421">
    <property type="term" value="F:ABC-type oligopeptide transporter activity"/>
    <property type="evidence" value="ECO:0007669"/>
    <property type="project" value="TreeGrafter"/>
</dbReference>
<evidence type="ECO:0000259" key="1">
    <source>
        <dbReference type="Pfam" id="PF00005"/>
    </source>
</evidence>
<dbReference type="PANTHER" id="PTHR43394:SF27">
    <property type="entry name" value="ATP-DEPENDENT TRANSLOCASE ABCB1-LIKE"/>
    <property type="match status" value="1"/>
</dbReference>
<name>A0A8C6G3Z0_MOSMO</name>
<dbReference type="GO" id="GO:0016887">
    <property type="term" value="F:ATP hydrolysis activity"/>
    <property type="evidence" value="ECO:0007669"/>
    <property type="project" value="InterPro"/>
</dbReference>
<dbReference type="Gene3D" id="3.40.50.300">
    <property type="entry name" value="P-loop containing nucleotide triphosphate hydrolases"/>
    <property type="match status" value="1"/>
</dbReference>
<dbReference type="PANTHER" id="PTHR43394">
    <property type="entry name" value="ATP-DEPENDENT PERMEASE MDL1, MITOCHONDRIAL"/>
    <property type="match status" value="1"/>
</dbReference>
<organism evidence="2 3">
    <name type="scientific">Moschus moschiferus</name>
    <name type="common">Siberian musk deer</name>
    <name type="synonym">Moschus sibiricus</name>
    <dbReference type="NCBI Taxonomy" id="68415"/>
    <lineage>
        <taxon>Eukaryota</taxon>
        <taxon>Metazoa</taxon>
        <taxon>Chordata</taxon>
        <taxon>Craniata</taxon>
        <taxon>Vertebrata</taxon>
        <taxon>Euteleostomi</taxon>
        <taxon>Mammalia</taxon>
        <taxon>Eutheria</taxon>
        <taxon>Laurasiatheria</taxon>
        <taxon>Artiodactyla</taxon>
        <taxon>Ruminantia</taxon>
        <taxon>Pecora</taxon>
        <taxon>Moschidae</taxon>
        <taxon>Moschus</taxon>
    </lineage>
</organism>
<dbReference type="SUPFAM" id="SSF52540">
    <property type="entry name" value="P-loop containing nucleoside triphosphate hydrolases"/>
    <property type="match status" value="1"/>
</dbReference>
<dbReference type="InterPro" id="IPR039421">
    <property type="entry name" value="Type_1_exporter"/>
</dbReference>
<evidence type="ECO:0000313" key="3">
    <source>
        <dbReference type="Proteomes" id="UP000694544"/>
    </source>
</evidence>
<dbReference type="Ensembl" id="ENSMMST00000036407.1">
    <property type="protein sequence ID" value="ENSMMSP00000033183.1"/>
    <property type="gene ID" value="ENSMMSG00000024447.1"/>
</dbReference>
<accession>A0A8C6G3Z0</accession>
<dbReference type="Pfam" id="PF00005">
    <property type="entry name" value="ABC_tran"/>
    <property type="match status" value="1"/>
</dbReference>
<sequence>TVDGNDIKTLNVQHYREHVGVVSQEPVLFGTTISNNIRYGQDGVTNEDIEKAAKEANAYDFIMEFPKKFNTLVGEKGTQMSGGQKQRIAIARALVRNPKILILDEATSALDTESESVVQAALVKGNPRYSF</sequence>